<evidence type="ECO:0000256" key="7">
    <source>
        <dbReference type="HAMAP-Rule" id="MF_01147"/>
    </source>
</evidence>
<feature type="binding site" evidence="7">
    <location>
        <position position="142"/>
    </location>
    <ligand>
        <name>a 1,2-diacyl-sn-glycero-3-phospho-(1'-sn-glycerol)</name>
        <dbReference type="ChEBI" id="CHEBI:64716"/>
    </ligand>
</feature>
<dbReference type="GO" id="GO:0005886">
    <property type="term" value="C:plasma membrane"/>
    <property type="evidence" value="ECO:0007669"/>
    <property type="project" value="UniProtKB-SubCell"/>
</dbReference>
<name>A0A9J6ZLN4_9BACT</name>
<feature type="transmembrane region" description="Helical" evidence="7">
    <location>
        <begin position="209"/>
        <end position="229"/>
    </location>
</feature>
<evidence type="ECO:0000256" key="6">
    <source>
        <dbReference type="ARBA" id="ARBA00023136"/>
    </source>
</evidence>
<keyword evidence="2 7" id="KW-1003">Cell membrane</keyword>
<dbReference type="InterPro" id="IPR001640">
    <property type="entry name" value="Lgt"/>
</dbReference>
<dbReference type="Proteomes" id="UP001056426">
    <property type="component" value="Chromosome"/>
</dbReference>
<feature type="transmembrane region" description="Helical" evidence="7">
    <location>
        <begin position="54"/>
        <end position="78"/>
    </location>
</feature>
<dbReference type="NCBIfam" id="TIGR00544">
    <property type="entry name" value="lgt"/>
    <property type="match status" value="1"/>
</dbReference>
<dbReference type="Pfam" id="PF01790">
    <property type="entry name" value="LGT"/>
    <property type="match status" value="1"/>
</dbReference>
<keyword evidence="6 7" id="KW-0472">Membrane</keyword>
<dbReference type="EC" id="2.5.1.145" evidence="7"/>
<feature type="transmembrane region" description="Helical" evidence="7">
    <location>
        <begin position="98"/>
        <end position="118"/>
    </location>
</feature>
<dbReference type="PANTHER" id="PTHR30589">
    <property type="entry name" value="PROLIPOPROTEIN DIACYLGLYCERYL TRANSFERASE"/>
    <property type="match status" value="1"/>
</dbReference>
<keyword evidence="5 7" id="KW-1133">Transmembrane helix</keyword>
<comment type="subcellular location">
    <subcellularLocation>
        <location evidence="7">Cell membrane</location>
        <topology evidence="7">Multi-pass membrane protein</topology>
    </subcellularLocation>
</comment>
<dbReference type="HAMAP" id="MF_01147">
    <property type="entry name" value="Lgt"/>
    <property type="match status" value="1"/>
</dbReference>
<protein>
    <recommendedName>
        <fullName evidence="7">Phosphatidylglycerol--prolipoprotein diacylglyceryl transferase</fullName>
        <ecNumber evidence="7">2.5.1.145</ecNumber>
    </recommendedName>
</protein>
<dbReference type="GO" id="GO:0008961">
    <property type="term" value="F:phosphatidylglycerol-prolipoprotein diacylglyceryl transferase activity"/>
    <property type="evidence" value="ECO:0007669"/>
    <property type="project" value="UniProtKB-UniRule"/>
</dbReference>
<evidence type="ECO:0000256" key="4">
    <source>
        <dbReference type="ARBA" id="ARBA00022692"/>
    </source>
</evidence>
<sequence length="284" mass="32596">MFIFNYITWAPDPALFSLGPVAVRYYGLFFAIAFILGYYIAEKMYKRDNAPQEWLDKLFIFVMVATIIGARMGHVIFYGWDYYSTHPEDIIKVWEGGLASHGGAVGILVAVFMYSRFVTKRSMLWTLDKLVVPVALGATFIRLGNLMNSEIVGSVTTVPWGFVFLKAHGLDDPTLPRHPAQLYEALCYLGIFILLMYMYWRRNASERPGLMFGTLLTSVFGCRFLIEFVKENQEAFEDSMLLNMGQLLSIPFIILGIYFVNKALKSPKVETLIIENRRERRNKK</sequence>
<organism evidence="8 9">
    <name type="scientific">Xiashengella succiniciproducens</name>
    <dbReference type="NCBI Taxonomy" id="2949635"/>
    <lineage>
        <taxon>Bacteria</taxon>
        <taxon>Pseudomonadati</taxon>
        <taxon>Bacteroidota</taxon>
        <taxon>Bacteroidia</taxon>
        <taxon>Marinilabiliales</taxon>
        <taxon>Marinilabiliaceae</taxon>
        <taxon>Xiashengella</taxon>
    </lineage>
</organism>
<comment type="pathway">
    <text evidence="7">Protein modification; lipoprotein biosynthesis (diacylglyceryl transfer).</text>
</comment>
<evidence type="ECO:0000256" key="2">
    <source>
        <dbReference type="ARBA" id="ARBA00022475"/>
    </source>
</evidence>
<dbReference type="RefSeq" id="WP_250721998.1">
    <property type="nucleotide sequence ID" value="NZ_CP098400.1"/>
</dbReference>
<feature type="transmembrane region" description="Helical" evidence="7">
    <location>
        <begin position="23"/>
        <end position="42"/>
    </location>
</feature>
<feature type="transmembrane region" description="Helical" evidence="7">
    <location>
        <begin position="130"/>
        <end position="147"/>
    </location>
</feature>
<gene>
    <name evidence="7 8" type="primary">lgt</name>
    <name evidence="8" type="ORF">M9189_07140</name>
</gene>
<keyword evidence="4 7" id="KW-0812">Transmembrane</keyword>
<dbReference type="AlphaFoldDB" id="A0A9J6ZLN4"/>
<keyword evidence="3 7" id="KW-0808">Transferase</keyword>
<dbReference type="PANTHER" id="PTHR30589:SF0">
    <property type="entry name" value="PHOSPHATIDYLGLYCEROL--PROLIPOPROTEIN DIACYLGLYCERYL TRANSFERASE"/>
    <property type="match status" value="1"/>
</dbReference>
<reference evidence="8" key="1">
    <citation type="submission" date="2022-05" db="EMBL/GenBank/DDBJ databases">
        <authorList>
            <person name="Sun X."/>
        </authorList>
    </citation>
    <scope>NUCLEOTIDE SEQUENCE</scope>
    <source>
        <strain evidence="8">Ai-910</strain>
    </source>
</reference>
<comment type="similarity">
    <text evidence="1 7">Belongs to the Lgt family.</text>
</comment>
<dbReference type="EMBL" id="CP098400">
    <property type="protein sequence ID" value="URW78637.1"/>
    <property type="molecule type" value="Genomic_DNA"/>
</dbReference>
<proteinExistence type="inferred from homology"/>
<evidence type="ECO:0000313" key="8">
    <source>
        <dbReference type="EMBL" id="URW78637.1"/>
    </source>
</evidence>
<accession>A0A9J6ZLN4</accession>
<feature type="transmembrane region" description="Helical" evidence="7">
    <location>
        <begin position="180"/>
        <end position="200"/>
    </location>
</feature>
<comment type="catalytic activity">
    <reaction evidence="7">
        <text>L-cysteinyl-[prolipoprotein] + a 1,2-diacyl-sn-glycero-3-phospho-(1'-sn-glycerol) = an S-1,2-diacyl-sn-glyceryl-L-cysteinyl-[prolipoprotein] + sn-glycerol 1-phosphate + H(+)</text>
        <dbReference type="Rhea" id="RHEA:56712"/>
        <dbReference type="Rhea" id="RHEA-COMP:14679"/>
        <dbReference type="Rhea" id="RHEA-COMP:14680"/>
        <dbReference type="ChEBI" id="CHEBI:15378"/>
        <dbReference type="ChEBI" id="CHEBI:29950"/>
        <dbReference type="ChEBI" id="CHEBI:57685"/>
        <dbReference type="ChEBI" id="CHEBI:64716"/>
        <dbReference type="ChEBI" id="CHEBI:140658"/>
        <dbReference type="EC" id="2.5.1.145"/>
    </reaction>
</comment>
<dbReference type="KEGG" id="alkq:M9189_07140"/>
<dbReference type="GO" id="GO:0042158">
    <property type="term" value="P:lipoprotein biosynthetic process"/>
    <property type="evidence" value="ECO:0007669"/>
    <property type="project" value="UniProtKB-UniRule"/>
</dbReference>
<evidence type="ECO:0000313" key="9">
    <source>
        <dbReference type="Proteomes" id="UP001056426"/>
    </source>
</evidence>
<keyword evidence="9" id="KW-1185">Reference proteome</keyword>
<comment type="function">
    <text evidence="7">Catalyzes the transfer of the diacylglyceryl group from phosphatidylglycerol to the sulfhydryl group of the N-terminal cysteine of a prolipoprotein, the first step in the formation of mature lipoproteins.</text>
</comment>
<feature type="transmembrane region" description="Helical" evidence="7">
    <location>
        <begin position="241"/>
        <end position="260"/>
    </location>
</feature>
<evidence type="ECO:0000256" key="3">
    <source>
        <dbReference type="ARBA" id="ARBA00022679"/>
    </source>
</evidence>
<evidence type="ECO:0000256" key="1">
    <source>
        <dbReference type="ARBA" id="ARBA00007150"/>
    </source>
</evidence>
<evidence type="ECO:0000256" key="5">
    <source>
        <dbReference type="ARBA" id="ARBA00022989"/>
    </source>
</evidence>
<reference evidence="8" key="2">
    <citation type="submission" date="2022-06" db="EMBL/GenBank/DDBJ databases">
        <title>Xiashengella guii gen. nov. sp. nov., a bacterium isolated form anaerobic digestion tank.</title>
        <authorList>
            <person name="Huang H."/>
        </authorList>
    </citation>
    <scope>NUCLEOTIDE SEQUENCE</scope>
    <source>
        <strain evidence="8">Ai-910</strain>
    </source>
</reference>